<evidence type="ECO:0000313" key="2">
    <source>
        <dbReference type="Proteomes" id="UP000549971"/>
    </source>
</evidence>
<dbReference type="Proteomes" id="UP000549971">
    <property type="component" value="Unassembled WGS sequence"/>
</dbReference>
<sequence>MIEFSYRKESLPELFGWEHQRDIASATRGELLWYFFPVDILIRDERQEIKTSHAGLPLLNIGLSMIDIIEELSSSESATARYGFLESDDSISFAREGDRAEIRSTLDSVVLTTSMFELSNAIKSSSYRAFGDLISEYPALSQSAVSAEILIDPECF</sequence>
<protein>
    <submittedName>
        <fullName evidence="1">Uncharacterized protein</fullName>
    </submittedName>
</protein>
<name>A0A7W9JAA3_9ACTN</name>
<gene>
    <name evidence="1" type="ORF">HDA39_005226</name>
</gene>
<evidence type="ECO:0000313" key="1">
    <source>
        <dbReference type="EMBL" id="MBB5838492.1"/>
    </source>
</evidence>
<comment type="caution">
    <text evidence="1">The sequence shown here is derived from an EMBL/GenBank/DDBJ whole genome shotgun (WGS) entry which is preliminary data.</text>
</comment>
<proteinExistence type="predicted"/>
<keyword evidence="2" id="KW-1185">Reference proteome</keyword>
<dbReference type="EMBL" id="JACHMY010000001">
    <property type="protein sequence ID" value="MBB5838492.1"/>
    <property type="molecule type" value="Genomic_DNA"/>
</dbReference>
<accession>A0A7W9JAA3</accession>
<reference evidence="1 2" key="1">
    <citation type="submission" date="2020-08" db="EMBL/GenBank/DDBJ databases">
        <title>Sequencing the genomes of 1000 actinobacteria strains.</title>
        <authorList>
            <person name="Klenk H.-P."/>
        </authorList>
    </citation>
    <scope>NUCLEOTIDE SEQUENCE [LARGE SCALE GENOMIC DNA]</scope>
    <source>
        <strain evidence="1 2">DSM 28967</strain>
    </source>
</reference>
<organism evidence="1 2">
    <name type="scientific">Kribbella italica</name>
    <dbReference type="NCBI Taxonomy" id="1540520"/>
    <lineage>
        <taxon>Bacteria</taxon>
        <taxon>Bacillati</taxon>
        <taxon>Actinomycetota</taxon>
        <taxon>Actinomycetes</taxon>
        <taxon>Propionibacteriales</taxon>
        <taxon>Kribbellaceae</taxon>
        <taxon>Kribbella</taxon>
    </lineage>
</organism>
<dbReference type="RefSeq" id="WP_184799323.1">
    <property type="nucleotide sequence ID" value="NZ_JACHMY010000001.1"/>
</dbReference>
<dbReference type="AlphaFoldDB" id="A0A7W9JAA3"/>